<keyword evidence="7 13" id="KW-0862">Zinc</keyword>
<feature type="signal peptide" evidence="15">
    <location>
        <begin position="1"/>
        <end position="21"/>
    </location>
</feature>
<feature type="binding site" evidence="13">
    <location>
        <position position="468"/>
    </location>
    <ligand>
        <name>Zn(2+)</name>
        <dbReference type="ChEBI" id="CHEBI:29105"/>
        <label>2</label>
    </ligand>
</feature>
<dbReference type="Gene3D" id="3.40.720.10">
    <property type="entry name" value="Alkaline Phosphatase, subunit A"/>
    <property type="match status" value="1"/>
</dbReference>
<feature type="active site" description="Phosphoserine intermediate" evidence="12">
    <location>
        <position position="111"/>
    </location>
</feature>
<organism evidence="16 17">
    <name type="scientific">Ensifer adhaerens</name>
    <name type="common">Sinorhizobium morelense</name>
    <dbReference type="NCBI Taxonomy" id="106592"/>
    <lineage>
        <taxon>Bacteria</taxon>
        <taxon>Pseudomonadati</taxon>
        <taxon>Pseudomonadota</taxon>
        <taxon>Alphaproteobacteria</taxon>
        <taxon>Hyphomicrobiales</taxon>
        <taxon>Rhizobiaceae</taxon>
        <taxon>Sinorhizobium/Ensifer group</taxon>
        <taxon>Ensifer</taxon>
    </lineage>
</organism>
<feature type="binding site" evidence="13">
    <location>
        <position position="339"/>
    </location>
    <ligand>
        <name>Zn(2+)</name>
        <dbReference type="ChEBI" id="CHEBI:29105"/>
        <label>2</label>
    </ligand>
</feature>
<dbReference type="CDD" id="cd16012">
    <property type="entry name" value="ALP"/>
    <property type="match status" value="1"/>
</dbReference>
<evidence type="ECO:0000256" key="8">
    <source>
        <dbReference type="ARBA" id="ARBA00022842"/>
    </source>
</evidence>
<comment type="similarity">
    <text evidence="14">Belongs to the alkaline phosphatase family.</text>
</comment>
<dbReference type="GO" id="GO:0005886">
    <property type="term" value="C:plasma membrane"/>
    <property type="evidence" value="ECO:0007669"/>
    <property type="project" value="UniProtKB-SubCell"/>
</dbReference>
<keyword evidence="2" id="KW-1003">Cell membrane</keyword>
<feature type="binding site" evidence="13">
    <location>
        <position position="377"/>
    </location>
    <ligand>
        <name>Zn(2+)</name>
        <dbReference type="ChEBI" id="CHEBI:29105"/>
        <label>2</label>
    </ligand>
</feature>
<dbReference type="AlphaFoldDB" id="A0A9Q9DF39"/>
<evidence type="ECO:0000313" key="16">
    <source>
        <dbReference type="EMBL" id="USJ28552.1"/>
    </source>
</evidence>
<gene>
    <name evidence="16" type="ORF">NE863_36130</name>
</gene>
<dbReference type="PRINTS" id="PR00113">
    <property type="entry name" value="ALKPHPHTASE"/>
</dbReference>
<comment type="subcellular location">
    <subcellularLocation>
        <location evidence="1">Cell membrane</location>
        <topology evidence="1">Lipid-anchor</topology>
        <topology evidence="1">GPI-anchor</topology>
    </subcellularLocation>
</comment>
<geneLocation type="plasmid" evidence="16 17">
    <name>pD</name>
</geneLocation>
<name>A0A9Q9DF39_ENSAD</name>
<keyword evidence="5 13" id="KW-0479">Metal-binding</keyword>
<dbReference type="Proteomes" id="UP001055460">
    <property type="component" value="Plasmid pD"/>
</dbReference>
<dbReference type="Pfam" id="PF00245">
    <property type="entry name" value="Alk_phosphatase"/>
    <property type="match status" value="1"/>
</dbReference>
<keyword evidence="4" id="KW-0336">GPI-anchor</keyword>
<protein>
    <submittedName>
        <fullName evidence="16">Alkaline phosphatase</fullName>
    </submittedName>
</protein>
<dbReference type="PANTHER" id="PTHR11596:SF5">
    <property type="entry name" value="ALKALINE PHOSPHATASE"/>
    <property type="match status" value="1"/>
</dbReference>
<dbReference type="GO" id="GO:0098552">
    <property type="term" value="C:side of membrane"/>
    <property type="evidence" value="ECO:0007669"/>
    <property type="project" value="UniProtKB-KW"/>
</dbReference>
<evidence type="ECO:0000256" key="14">
    <source>
        <dbReference type="RuleBase" id="RU003946"/>
    </source>
</evidence>
<feature type="chain" id="PRO_5040386090" evidence="15">
    <location>
        <begin position="22"/>
        <end position="508"/>
    </location>
</feature>
<dbReference type="RefSeq" id="WP_252161617.1">
    <property type="nucleotide sequence ID" value="NZ_CP098811.1"/>
</dbReference>
<proteinExistence type="inferred from homology"/>
<evidence type="ECO:0000256" key="3">
    <source>
        <dbReference type="ARBA" id="ARBA00022553"/>
    </source>
</evidence>
<keyword evidence="16" id="KW-0614">Plasmid</keyword>
<feature type="binding site" evidence="13">
    <location>
        <position position="330"/>
    </location>
    <ligand>
        <name>Mg(2+)</name>
        <dbReference type="ChEBI" id="CHEBI:18420"/>
    </ligand>
</feature>
<accession>A0A9Q9DF39</accession>
<keyword evidence="3" id="KW-0597">Phosphoprotein</keyword>
<dbReference type="GO" id="GO:0004035">
    <property type="term" value="F:alkaline phosphatase activity"/>
    <property type="evidence" value="ECO:0007669"/>
    <property type="project" value="TreeGrafter"/>
</dbReference>
<evidence type="ECO:0000313" key="17">
    <source>
        <dbReference type="Proteomes" id="UP001055460"/>
    </source>
</evidence>
<feature type="binding site" evidence="13">
    <location>
        <position position="376"/>
    </location>
    <ligand>
        <name>Zn(2+)</name>
        <dbReference type="ChEBI" id="CHEBI:29105"/>
        <label>2</label>
    </ligand>
</feature>
<evidence type="ECO:0000256" key="9">
    <source>
        <dbReference type="ARBA" id="ARBA00023136"/>
    </source>
</evidence>
<feature type="binding site" evidence="13">
    <location>
        <position position="174"/>
    </location>
    <ligand>
        <name>Mg(2+)</name>
        <dbReference type="ChEBI" id="CHEBI:18420"/>
    </ligand>
</feature>
<keyword evidence="15" id="KW-0732">Signal</keyword>
<feature type="binding site" evidence="13">
    <location>
        <position position="335"/>
    </location>
    <ligand>
        <name>Zn(2+)</name>
        <dbReference type="ChEBI" id="CHEBI:29105"/>
        <label>2</label>
    </ligand>
</feature>
<evidence type="ECO:0000256" key="1">
    <source>
        <dbReference type="ARBA" id="ARBA00004609"/>
    </source>
</evidence>
<evidence type="ECO:0000256" key="7">
    <source>
        <dbReference type="ARBA" id="ARBA00022833"/>
    </source>
</evidence>
<dbReference type="EMBL" id="CP098811">
    <property type="protein sequence ID" value="USJ28552.1"/>
    <property type="molecule type" value="Genomic_DNA"/>
</dbReference>
<dbReference type="SMART" id="SM00098">
    <property type="entry name" value="alkPPc"/>
    <property type="match status" value="1"/>
</dbReference>
<keyword evidence="6" id="KW-0378">Hydrolase</keyword>
<reference evidence="16" key="1">
    <citation type="submission" date="2022-06" db="EMBL/GenBank/DDBJ databases">
        <title>Physiological and biochemical characterization and genomic elucidation of a strain of the genus Ensifer adhaerens M8 that combines arsenic oxidation and chromium reduction.</title>
        <authorList>
            <person name="Li X."/>
            <person name="Yu c."/>
        </authorList>
    </citation>
    <scope>NUCLEOTIDE SEQUENCE</scope>
    <source>
        <strain evidence="16">M8</strain>
        <plasmid evidence="16">pD</plasmid>
    </source>
</reference>
<sequence>MLRSLLSGVCCAALVAGNVTAADLPQAKDSYFAAAKAALDAKLSVQPITGKAKNIIIFVGDGMSVATVTAARILEGQKRGVDGESNVLTIDTFPYTAMSKTYSHDGQVSDSAPTATAMVTGVKTRNDIIGLNQDAVVGDCEASKGKEVKTIFEMAEEAGLATGVVSTARITHATPAATYGHTPDRDWENDKEVGDALAKGCKDLADQLVNWPAGDGFEVVLGGGRSNFVPKETADAEDEGKTGSRTDKRDLTAEWTAKSNNHLYVTDKAGFDAADLSSGAKLLGLFDRSHMEYELDRAKDAKGEPSLAEMTTKAIERLAQNENGFVLMVEGGRIDHAHHAGNAARALEDAIAFDQAIMKALEITKREDTLIVATADHGHTMTINGYPKRGNPLFGLVVDVDGTVAKAADGKPYTTLGYANGPGAVFPALEKGKTDAQPAGVRPDLSTVDTQSPDFLQPALVPMESETHAGDDVVIYAWGPQAHLVSGTVEENYIYHVLSNASGLGQQD</sequence>
<evidence type="ECO:0000256" key="15">
    <source>
        <dbReference type="SAM" id="SignalP"/>
    </source>
</evidence>
<keyword evidence="10" id="KW-0325">Glycoprotein</keyword>
<evidence type="ECO:0000256" key="5">
    <source>
        <dbReference type="ARBA" id="ARBA00022723"/>
    </source>
</evidence>
<evidence type="ECO:0000256" key="2">
    <source>
        <dbReference type="ARBA" id="ARBA00022475"/>
    </source>
</evidence>
<evidence type="ECO:0000256" key="4">
    <source>
        <dbReference type="ARBA" id="ARBA00022622"/>
    </source>
</evidence>
<evidence type="ECO:0000256" key="13">
    <source>
        <dbReference type="PIRSR" id="PIRSR601952-2"/>
    </source>
</evidence>
<dbReference type="InterPro" id="IPR001952">
    <property type="entry name" value="Alkaline_phosphatase"/>
</dbReference>
<feature type="binding site" evidence="13">
    <location>
        <position position="61"/>
    </location>
    <ligand>
        <name>Zn(2+)</name>
        <dbReference type="ChEBI" id="CHEBI:29105"/>
        <label>2</label>
    </ligand>
</feature>
<keyword evidence="9" id="KW-0472">Membrane</keyword>
<dbReference type="GO" id="GO:0046872">
    <property type="term" value="F:metal ion binding"/>
    <property type="evidence" value="ECO:0007669"/>
    <property type="project" value="UniProtKB-KW"/>
</dbReference>
<dbReference type="FunFam" id="3.40.720.10:FF:000008">
    <property type="entry name" value="Alkaline phosphatase"/>
    <property type="match status" value="1"/>
</dbReference>
<comment type="cofactor">
    <cofactor evidence="13">
        <name>Zn(2+)</name>
        <dbReference type="ChEBI" id="CHEBI:29105"/>
    </cofactor>
    <text evidence="13">Binds 2 Zn(2+) ions.</text>
</comment>
<feature type="binding site" evidence="13">
    <location>
        <position position="61"/>
    </location>
    <ligand>
        <name>Mg(2+)</name>
        <dbReference type="ChEBI" id="CHEBI:18420"/>
    </ligand>
</feature>
<comment type="cofactor">
    <cofactor evidence="13">
        <name>Mg(2+)</name>
        <dbReference type="ChEBI" id="CHEBI:18420"/>
    </cofactor>
    <text evidence="13">Binds 1 Mg(2+) ion.</text>
</comment>
<keyword evidence="8 13" id="KW-0460">Magnesium</keyword>
<evidence type="ECO:0000256" key="10">
    <source>
        <dbReference type="ARBA" id="ARBA00023180"/>
    </source>
</evidence>
<dbReference type="PANTHER" id="PTHR11596">
    <property type="entry name" value="ALKALINE PHOSPHATASE"/>
    <property type="match status" value="1"/>
</dbReference>
<dbReference type="InterPro" id="IPR017850">
    <property type="entry name" value="Alkaline_phosphatase_core_sf"/>
</dbReference>
<evidence type="ECO:0000256" key="12">
    <source>
        <dbReference type="PIRSR" id="PIRSR601952-1"/>
    </source>
</evidence>
<keyword evidence="11" id="KW-0449">Lipoprotein</keyword>
<dbReference type="SUPFAM" id="SSF53649">
    <property type="entry name" value="Alkaline phosphatase-like"/>
    <property type="match status" value="1"/>
</dbReference>
<feature type="binding site" evidence="13">
    <location>
        <position position="172"/>
    </location>
    <ligand>
        <name>Mg(2+)</name>
        <dbReference type="ChEBI" id="CHEBI:18420"/>
    </ligand>
</feature>
<evidence type="ECO:0000256" key="6">
    <source>
        <dbReference type="ARBA" id="ARBA00022801"/>
    </source>
</evidence>
<evidence type="ECO:0000256" key="11">
    <source>
        <dbReference type="ARBA" id="ARBA00023288"/>
    </source>
</evidence>